<organism evidence="1 2">
    <name type="scientific">Bradyrhizobium cosmicum</name>
    <dbReference type="NCBI Taxonomy" id="1404864"/>
    <lineage>
        <taxon>Bacteria</taxon>
        <taxon>Pseudomonadati</taxon>
        <taxon>Pseudomonadota</taxon>
        <taxon>Alphaproteobacteria</taxon>
        <taxon>Hyphomicrobiales</taxon>
        <taxon>Nitrobacteraceae</taxon>
        <taxon>Bradyrhizobium</taxon>
    </lineage>
</organism>
<proteinExistence type="predicted"/>
<dbReference type="SUPFAM" id="SSF53335">
    <property type="entry name" value="S-adenosyl-L-methionine-dependent methyltransferases"/>
    <property type="match status" value="1"/>
</dbReference>
<reference evidence="1 2" key="1">
    <citation type="journal article" date="2012" name="Microbes Environ.">
        <title>Complete genome sequence of Bradyrhizobium sp. S23321: insights into symbiosis evolution in soil oligotrophs.</title>
        <authorList>
            <person name="Okubo T."/>
            <person name="Tsukui T."/>
            <person name="Maita H."/>
            <person name="Okamoto S."/>
            <person name="Oshima K."/>
            <person name="Fujisawa T."/>
            <person name="Saito A."/>
            <person name="Futamata H."/>
            <person name="Hattori R."/>
            <person name="Shimomura Y."/>
            <person name="Haruta S."/>
            <person name="Morimoto S."/>
            <person name="Wang Y."/>
            <person name="Sakai Y."/>
            <person name="Hattori M."/>
            <person name="Aizawa S."/>
            <person name="Nagashima K.V.P."/>
            <person name="Masuda S."/>
            <person name="Hattori T."/>
            <person name="Yamashita A."/>
            <person name="Bao Z."/>
            <person name="Hayatsu M."/>
            <person name="Kajiya-Kanegae H."/>
            <person name="Yoshinaga I."/>
            <person name="Sakamoto K."/>
            <person name="Toyota K."/>
            <person name="Nakao M."/>
            <person name="Kohara M."/>
            <person name="Anda M."/>
            <person name="Niwa R."/>
            <person name="Jung-Hwan P."/>
            <person name="Sameshima-Saito R."/>
            <person name="Tokuda S."/>
            <person name="Yamamoto S."/>
            <person name="Yamamoto S."/>
            <person name="Yokoyama T."/>
            <person name="Akutsu T."/>
            <person name="Nakamura Y."/>
            <person name="Nakahira-Yanaka Y."/>
            <person name="Takada Hoshino Y."/>
            <person name="Hirakawa H."/>
            <person name="Mitsui H."/>
            <person name="Terasawa K."/>
            <person name="Itakura M."/>
            <person name="Sato S."/>
            <person name="Ikeda-Ohtsubo W."/>
            <person name="Sakakura N."/>
            <person name="Kaminuma E."/>
            <person name="Minamisawa K."/>
        </authorList>
    </citation>
    <scope>NUCLEOTIDE SEQUENCE [LARGE SCALE GENOMIC DNA]</scope>
    <source>
        <strain evidence="1 2">S23321</strain>
    </source>
</reference>
<accession>A0AAI8M866</accession>
<dbReference type="KEGG" id="brs:S23_05390"/>
<keyword evidence="2" id="KW-1185">Reference proteome</keyword>
<dbReference type="Proteomes" id="UP000007886">
    <property type="component" value="Chromosome"/>
</dbReference>
<sequence length="178" mass="19433">MVLRGLTEVQRRQLVLADKRIALNSGWDSKMLSLELADLSALGADLASIGFSKKELAAALSRVESGLADENDTPSVVEAAVSRPGDIWRVGPHRVACGDSRDAALVHSLLAGALPQLMVTDPPYGVEYDPEWRHRRGVNKSKRTGKIRNDEIADWAPTWACIQARSLTSGMVLYARRS</sequence>
<gene>
    <name evidence="1" type="ORF">S23_05390</name>
</gene>
<evidence type="ECO:0000313" key="2">
    <source>
        <dbReference type="Proteomes" id="UP000007886"/>
    </source>
</evidence>
<protein>
    <recommendedName>
        <fullName evidence="3">Site-specific DNA-methyltransferase</fullName>
    </recommendedName>
</protein>
<dbReference type="AlphaFoldDB" id="A0AAI8M866"/>
<dbReference type="REBASE" id="45894">
    <property type="entry name" value="M.Bsp23321ORF5390P"/>
</dbReference>
<dbReference type="EMBL" id="AP012279">
    <property type="protein sequence ID" value="BAL73760.1"/>
    <property type="molecule type" value="Genomic_DNA"/>
</dbReference>
<evidence type="ECO:0000313" key="1">
    <source>
        <dbReference type="EMBL" id="BAL73760.1"/>
    </source>
</evidence>
<evidence type="ECO:0008006" key="3">
    <source>
        <dbReference type="Google" id="ProtNLM"/>
    </source>
</evidence>
<dbReference type="InterPro" id="IPR029063">
    <property type="entry name" value="SAM-dependent_MTases_sf"/>
</dbReference>
<name>A0AAI8M866_9BRAD</name>